<dbReference type="InterPro" id="IPR011335">
    <property type="entry name" value="Restrct_endonuc-II-like"/>
</dbReference>
<dbReference type="EMBL" id="CP159373">
    <property type="protein sequence ID" value="XCN75242.1"/>
    <property type="molecule type" value="Genomic_DNA"/>
</dbReference>
<keyword evidence="2" id="KW-0378">Hydrolase</keyword>
<name>A0AAU8M1U8_9BACT</name>
<keyword evidence="2" id="KW-0540">Nuclease</keyword>
<proteinExistence type="predicted"/>
<accession>A0AAU8M1U8</accession>
<organism evidence="2">
    <name type="scientific">Candidatus Electrothrix aestuarii</name>
    <dbReference type="NCBI Taxonomy" id="3062594"/>
    <lineage>
        <taxon>Bacteria</taxon>
        <taxon>Pseudomonadati</taxon>
        <taxon>Thermodesulfobacteriota</taxon>
        <taxon>Desulfobulbia</taxon>
        <taxon>Desulfobulbales</taxon>
        <taxon>Desulfobulbaceae</taxon>
        <taxon>Candidatus Electrothrix</taxon>
    </lineage>
</organism>
<protein>
    <submittedName>
        <fullName evidence="2">Uma2 family endonuclease</fullName>
    </submittedName>
</protein>
<dbReference type="CDD" id="cd06260">
    <property type="entry name" value="DUF820-like"/>
    <property type="match status" value="1"/>
</dbReference>
<dbReference type="InterPro" id="IPR008538">
    <property type="entry name" value="Uma2"/>
</dbReference>
<dbReference type="KEGG" id="eaj:Q3M24_11080"/>
<reference evidence="2" key="1">
    <citation type="journal article" date="2024" name="Syst. Appl. Microbiol.">
        <title>First single-strain enrichments of Electrothrix cable bacteria, description of E. aestuarii sp. nov. and E. rattekaaiensis sp. nov., and proposal of a cable bacteria taxonomy following the rules of the SeqCode.</title>
        <authorList>
            <person name="Plum-Jensen L.E."/>
            <person name="Schramm A."/>
            <person name="Marshall I.P.G."/>
        </authorList>
    </citation>
    <scope>NUCLEOTIDE SEQUENCE</scope>
    <source>
        <strain evidence="2">Rat1</strain>
    </source>
</reference>
<dbReference type="InterPro" id="IPR012296">
    <property type="entry name" value="Nuclease_put_TT1808"/>
</dbReference>
<dbReference type="Pfam" id="PF05685">
    <property type="entry name" value="Uma2"/>
    <property type="match status" value="1"/>
</dbReference>
<evidence type="ECO:0000313" key="2">
    <source>
        <dbReference type="EMBL" id="XCN75242.1"/>
    </source>
</evidence>
<keyword evidence="2" id="KW-0255">Endonuclease</keyword>
<sequence length="138" mass="15936">MASSYNQSYLVYKIAKVLDQDDKYNLHIEMTLDINGTDYIPDIVLYKKERIDFLHDKIKADKTPLLLVEILSPKQAVNEITEKFEVYLQAGVQSCWLVIPPTKTVVLFQDIQRPLSYSSGRFTDPVIDFEVTVEDIFS</sequence>
<dbReference type="SUPFAM" id="SSF52980">
    <property type="entry name" value="Restriction endonuclease-like"/>
    <property type="match status" value="1"/>
</dbReference>
<dbReference type="PANTHER" id="PTHR34107">
    <property type="entry name" value="SLL0198 PROTEIN-RELATED"/>
    <property type="match status" value="1"/>
</dbReference>
<reference evidence="2" key="2">
    <citation type="submission" date="2024-06" db="EMBL/GenBank/DDBJ databases">
        <authorList>
            <person name="Plum-Jensen L.E."/>
            <person name="Schramm A."/>
            <person name="Marshall I.P.G."/>
        </authorList>
    </citation>
    <scope>NUCLEOTIDE SEQUENCE</scope>
    <source>
        <strain evidence="2">Rat1</strain>
    </source>
</reference>
<dbReference type="Gene3D" id="3.90.1570.10">
    <property type="entry name" value="tt1808, chain A"/>
    <property type="match status" value="1"/>
</dbReference>
<evidence type="ECO:0000259" key="1">
    <source>
        <dbReference type="Pfam" id="PF05685"/>
    </source>
</evidence>
<gene>
    <name evidence="2" type="ORF">Q3M24_11080</name>
</gene>
<dbReference type="AlphaFoldDB" id="A0AAU8M1U8"/>
<dbReference type="GO" id="GO:0004519">
    <property type="term" value="F:endonuclease activity"/>
    <property type="evidence" value="ECO:0007669"/>
    <property type="project" value="UniProtKB-KW"/>
</dbReference>
<dbReference type="PANTHER" id="PTHR34107:SF4">
    <property type="entry name" value="SLL1222 PROTEIN"/>
    <property type="match status" value="1"/>
</dbReference>
<feature type="domain" description="Putative restriction endonuclease" evidence="1">
    <location>
        <begin position="7"/>
        <end position="111"/>
    </location>
</feature>